<comment type="caution">
    <text evidence="1">The sequence shown here is derived from an EMBL/GenBank/DDBJ whole genome shotgun (WGS) entry which is preliminary data.</text>
</comment>
<evidence type="ECO:0000313" key="1">
    <source>
        <dbReference type="EMBL" id="MBB5685197.1"/>
    </source>
</evidence>
<dbReference type="RefSeq" id="WP_184016345.1">
    <property type="nucleotide sequence ID" value="NZ_JACIJC010000002.1"/>
</dbReference>
<proteinExistence type="predicted"/>
<gene>
    <name evidence="1" type="ORF">FHS49_001205</name>
</gene>
<dbReference type="Proteomes" id="UP000549617">
    <property type="component" value="Unassembled WGS sequence"/>
</dbReference>
<evidence type="ECO:0000313" key="2">
    <source>
        <dbReference type="Proteomes" id="UP000549617"/>
    </source>
</evidence>
<dbReference type="AlphaFoldDB" id="A0A7W9AGP1"/>
<reference evidence="1 2" key="1">
    <citation type="submission" date="2020-08" db="EMBL/GenBank/DDBJ databases">
        <title>Genomic Encyclopedia of Type Strains, Phase IV (KMG-IV): sequencing the most valuable type-strain genomes for metagenomic binning, comparative biology and taxonomic classification.</title>
        <authorList>
            <person name="Goeker M."/>
        </authorList>
    </citation>
    <scope>NUCLEOTIDE SEQUENCE [LARGE SCALE GENOMIC DNA]</scope>
    <source>
        <strain evidence="1 2">DSM 25079</strain>
    </source>
</reference>
<sequence length="150" mass="15501">MRLTLSIAAATLLLAGCGAKTDTADNVAVIDDNAMAMEDVPANEEPGVMNDESMADAPVTDAWIGKWTGPEGLALDIAKTEAPGSYKVTVNLLDGAGSYAGTADGDVITFMRAGIKETIRAATGDETGLKYLAGKPNCLMIKQAEGFCRG</sequence>
<name>A0A7W9AGP1_9SPHN</name>
<evidence type="ECO:0008006" key="3">
    <source>
        <dbReference type="Google" id="ProtNLM"/>
    </source>
</evidence>
<protein>
    <recommendedName>
        <fullName evidence="3">Lipoprotein</fullName>
    </recommendedName>
</protein>
<organism evidence="1 2">
    <name type="scientific">Sphingobium boeckii</name>
    <dbReference type="NCBI Taxonomy" id="1082345"/>
    <lineage>
        <taxon>Bacteria</taxon>
        <taxon>Pseudomonadati</taxon>
        <taxon>Pseudomonadota</taxon>
        <taxon>Alphaproteobacteria</taxon>
        <taxon>Sphingomonadales</taxon>
        <taxon>Sphingomonadaceae</taxon>
        <taxon>Sphingobium</taxon>
    </lineage>
</organism>
<keyword evidence="2" id="KW-1185">Reference proteome</keyword>
<dbReference type="EMBL" id="JACIJC010000002">
    <property type="protein sequence ID" value="MBB5685197.1"/>
    <property type="molecule type" value="Genomic_DNA"/>
</dbReference>
<accession>A0A7W9AGP1</accession>
<dbReference type="PROSITE" id="PS51257">
    <property type="entry name" value="PROKAR_LIPOPROTEIN"/>
    <property type="match status" value="1"/>
</dbReference>